<dbReference type="AlphaFoldDB" id="A0A1D7XJ28"/>
<dbReference type="EMBL" id="CP017253">
    <property type="protein sequence ID" value="AOR23332.1"/>
    <property type="molecule type" value="Genomic_DNA"/>
</dbReference>
<organism evidence="2 3">
    <name type="scientific">Clostridium taeniosporum</name>
    <dbReference type="NCBI Taxonomy" id="394958"/>
    <lineage>
        <taxon>Bacteria</taxon>
        <taxon>Bacillati</taxon>
        <taxon>Bacillota</taxon>
        <taxon>Clostridia</taxon>
        <taxon>Eubacteriales</taxon>
        <taxon>Clostridiaceae</taxon>
        <taxon>Clostridium</taxon>
    </lineage>
</organism>
<dbReference type="RefSeq" id="WP_069679483.1">
    <property type="nucleotide sequence ID" value="NZ_CP017253.2"/>
</dbReference>
<dbReference type="InterPro" id="IPR024300">
    <property type="entry name" value="SipL_SPOCS_dom"/>
</dbReference>
<protein>
    <recommendedName>
        <fullName evidence="1">SipL SPOCS domain-containing protein</fullName>
    </recommendedName>
</protein>
<dbReference type="KEGG" id="ctae:BGI42_06110"/>
<dbReference type="OrthoDB" id="1907956at2"/>
<evidence type="ECO:0000313" key="2">
    <source>
        <dbReference type="EMBL" id="AOR23332.1"/>
    </source>
</evidence>
<dbReference type="Pfam" id="PF12673">
    <property type="entry name" value="SipL"/>
    <property type="match status" value="1"/>
</dbReference>
<keyword evidence="3" id="KW-1185">Reference proteome</keyword>
<proteinExistence type="predicted"/>
<dbReference type="STRING" id="394958.BGI42_06110"/>
<feature type="domain" description="SipL SPOCS" evidence="1">
    <location>
        <begin position="38"/>
        <end position="139"/>
    </location>
</feature>
<accession>A0A1D7XJ28</accession>
<name>A0A1D7XJ28_9CLOT</name>
<evidence type="ECO:0000259" key="1">
    <source>
        <dbReference type="Pfam" id="PF12673"/>
    </source>
</evidence>
<dbReference type="Proteomes" id="UP000094652">
    <property type="component" value="Chromosome"/>
</dbReference>
<sequence length="161" mass="18315">MNFTGKCSIGSNLLPTDPKYFKEELISEILTIPVQKPDMERILKVLVNPKLVNTKIVETEVGMSNEGQNLTGYKLVVEFNIQEKIVYVANEKSQSVHAAHFENMKSIFVVLPKEINGEDVCQLVRANRITVTPYVEAIKTRILDCRRIQKCVMLFVDVKIC</sequence>
<reference evidence="3" key="1">
    <citation type="submission" date="2016-09" db="EMBL/GenBank/DDBJ databases">
        <title>Genomics of Clostridium taeniosporum, an organism which forms endospores with ribbon-like appendages.</title>
        <authorList>
            <person name="Walker J.R."/>
        </authorList>
    </citation>
    <scope>NUCLEOTIDE SEQUENCE [LARGE SCALE GENOMIC DNA]</scope>
    <source>
        <strain evidence="3">1/k</strain>
    </source>
</reference>
<evidence type="ECO:0000313" key="3">
    <source>
        <dbReference type="Proteomes" id="UP000094652"/>
    </source>
</evidence>
<gene>
    <name evidence="2" type="ORF">BGI42_06110</name>
</gene>